<dbReference type="OrthoDB" id="2123794at2759"/>
<organism evidence="4 5">
    <name type="scientific">Olpidium bornovanus</name>
    <dbReference type="NCBI Taxonomy" id="278681"/>
    <lineage>
        <taxon>Eukaryota</taxon>
        <taxon>Fungi</taxon>
        <taxon>Fungi incertae sedis</taxon>
        <taxon>Olpidiomycota</taxon>
        <taxon>Olpidiomycotina</taxon>
        <taxon>Olpidiomycetes</taxon>
        <taxon>Olpidiales</taxon>
        <taxon>Olpidiaceae</taxon>
        <taxon>Olpidium</taxon>
    </lineage>
</organism>
<dbReference type="InterPro" id="IPR013783">
    <property type="entry name" value="Ig-like_fold"/>
</dbReference>
<dbReference type="AlphaFoldDB" id="A0A8H7ZNB7"/>
<feature type="compositionally biased region" description="Low complexity" evidence="2">
    <location>
        <begin position="323"/>
        <end position="340"/>
    </location>
</feature>
<proteinExistence type="predicted"/>
<name>A0A8H7ZNB7_9FUNG</name>
<accession>A0A8H7ZNB7</accession>
<dbReference type="Gene3D" id="2.60.40.10">
    <property type="entry name" value="Immunoglobulins"/>
    <property type="match status" value="2"/>
</dbReference>
<dbReference type="InterPro" id="IPR003961">
    <property type="entry name" value="FN3_dom"/>
</dbReference>
<feature type="region of interest" description="Disordered" evidence="2">
    <location>
        <begin position="219"/>
        <end position="258"/>
    </location>
</feature>
<evidence type="ECO:0000256" key="1">
    <source>
        <dbReference type="ARBA" id="ARBA00022737"/>
    </source>
</evidence>
<feature type="domain" description="Fibronectin type-III" evidence="3">
    <location>
        <begin position="119"/>
        <end position="219"/>
    </location>
</feature>
<evidence type="ECO:0000313" key="4">
    <source>
        <dbReference type="EMBL" id="KAG5456274.1"/>
    </source>
</evidence>
<gene>
    <name evidence="4" type="ORF">BJ554DRAFT_4030</name>
</gene>
<feature type="region of interest" description="Disordered" evidence="2">
    <location>
        <begin position="287"/>
        <end position="384"/>
    </location>
</feature>
<comment type="caution">
    <text evidence="4">The sequence shown here is derived from an EMBL/GenBank/DDBJ whole genome shotgun (WGS) entry which is preliminary data.</text>
</comment>
<dbReference type="Pfam" id="PF00041">
    <property type="entry name" value="fn3"/>
    <property type="match status" value="1"/>
</dbReference>
<keyword evidence="5" id="KW-1185">Reference proteome</keyword>
<feature type="compositionally biased region" description="Basic and acidic residues" evidence="2">
    <location>
        <begin position="341"/>
        <end position="350"/>
    </location>
</feature>
<feature type="compositionally biased region" description="Low complexity" evidence="2">
    <location>
        <begin position="246"/>
        <end position="258"/>
    </location>
</feature>
<dbReference type="Proteomes" id="UP000673691">
    <property type="component" value="Unassembled WGS sequence"/>
</dbReference>
<dbReference type="SUPFAM" id="SSF49265">
    <property type="entry name" value="Fibronectin type III"/>
    <property type="match status" value="1"/>
</dbReference>
<reference evidence="4 5" key="1">
    <citation type="journal article" name="Sci. Rep.">
        <title>Genome-scale phylogenetic analyses confirm Olpidium as the closest living zoosporic fungus to the non-flagellated, terrestrial fungi.</title>
        <authorList>
            <person name="Chang Y."/>
            <person name="Rochon D."/>
            <person name="Sekimoto S."/>
            <person name="Wang Y."/>
            <person name="Chovatia M."/>
            <person name="Sandor L."/>
            <person name="Salamov A."/>
            <person name="Grigoriev I.V."/>
            <person name="Stajich J.E."/>
            <person name="Spatafora J.W."/>
        </authorList>
    </citation>
    <scope>NUCLEOTIDE SEQUENCE [LARGE SCALE GENOMIC DNA]</scope>
    <source>
        <strain evidence="4">S191</strain>
    </source>
</reference>
<dbReference type="SMART" id="SM00060">
    <property type="entry name" value="FN3"/>
    <property type="match status" value="2"/>
</dbReference>
<protein>
    <submittedName>
        <fullName evidence="4">Fibronectin type III</fullName>
    </submittedName>
</protein>
<sequence length="384" mass="40047">MLSPAKVRVSVVPPEENGGSEITSYKIVCTPVNEAGEAAAAAQTVHELVPAPGTQPTIVVDGLTPGTNYVVRAVAVNSAGESAIGAPSEIVTLGRVSTRSGALTSSALVNPPAGSVLPVPDPPKAETTEDGIRITFSPPANLDEKTLGIIQGRELLYARDEKSILNITNIIATRLPLDVAAYEVKNLKPGRSYWFAVAYVGSGESGVCSAAVKCRAPLDEPAQGGGDHPPGSEAAAALQRTDRSKSFSSVSSGRLSRAGSHLSFNQKILNMHHGVPSQHVPPELMDAGAEQEQAAAEPGPPPAPARGEQRAQSQQPAQPPPASQQQQQQQQQQQRGGAQAEPRRSVKKESSLYSLDKAPGAAAPGPLPVQTPPARRQRSVFVSR</sequence>
<keyword evidence="1" id="KW-0677">Repeat</keyword>
<dbReference type="InterPro" id="IPR050964">
    <property type="entry name" value="Striated_Muscle_Regulatory"/>
</dbReference>
<feature type="domain" description="Fibronectin type-III" evidence="3">
    <location>
        <begin position="1"/>
        <end position="101"/>
    </location>
</feature>
<dbReference type="CDD" id="cd00063">
    <property type="entry name" value="FN3"/>
    <property type="match status" value="1"/>
</dbReference>
<feature type="compositionally biased region" description="Low complexity" evidence="2">
    <location>
        <begin position="287"/>
        <end position="297"/>
    </location>
</feature>
<evidence type="ECO:0000259" key="3">
    <source>
        <dbReference type="PROSITE" id="PS50853"/>
    </source>
</evidence>
<evidence type="ECO:0000256" key="2">
    <source>
        <dbReference type="SAM" id="MobiDB-lite"/>
    </source>
</evidence>
<dbReference type="PROSITE" id="PS50853">
    <property type="entry name" value="FN3"/>
    <property type="match status" value="2"/>
</dbReference>
<dbReference type="PANTHER" id="PTHR13817">
    <property type="entry name" value="TITIN"/>
    <property type="match status" value="1"/>
</dbReference>
<dbReference type="EMBL" id="JAEFCI010011997">
    <property type="protein sequence ID" value="KAG5456274.1"/>
    <property type="molecule type" value="Genomic_DNA"/>
</dbReference>
<evidence type="ECO:0000313" key="5">
    <source>
        <dbReference type="Proteomes" id="UP000673691"/>
    </source>
</evidence>
<dbReference type="InterPro" id="IPR036116">
    <property type="entry name" value="FN3_sf"/>
</dbReference>
<dbReference type="PANTHER" id="PTHR13817:SF166">
    <property type="entry name" value="NEURONAL IGCAM-RELATED"/>
    <property type="match status" value="1"/>
</dbReference>